<dbReference type="PANTHER" id="PTHR34047:SF8">
    <property type="entry name" value="PROTEIN YKFC"/>
    <property type="match status" value="1"/>
</dbReference>
<keyword evidence="4" id="KW-0479">Metal-binding</keyword>
<dbReference type="InterPro" id="IPR000123">
    <property type="entry name" value="Reverse_transcriptase_msDNA"/>
</dbReference>
<organism evidence="12 13">
    <name type="scientific">Pseudomonas syringae pv. actinidiae</name>
    <dbReference type="NCBI Taxonomy" id="103796"/>
    <lineage>
        <taxon>Bacteria</taxon>
        <taxon>Pseudomonadati</taxon>
        <taxon>Pseudomonadota</taxon>
        <taxon>Gammaproteobacteria</taxon>
        <taxon>Pseudomonadales</taxon>
        <taxon>Pseudomonadaceae</taxon>
        <taxon>Pseudomonas</taxon>
        <taxon>Pseudomonas syringae</taxon>
    </lineage>
</organism>
<dbReference type="NCBIfam" id="TIGR04416">
    <property type="entry name" value="group_II_RT_mat"/>
    <property type="match status" value="1"/>
</dbReference>
<keyword evidence="6" id="KW-0695">RNA-directed DNA polymerase</keyword>
<dbReference type="Pfam" id="PF00078">
    <property type="entry name" value="RVT_1"/>
    <property type="match status" value="1"/>
</dbReference>
<dbReference type="PANTHER" id="PTHR34047">
    <property type="entry name" value="NUCLEAR INTRON MATURASE 1, MITOCHONDRIAL-RELATED"/>
    <property type="match status" value="1"/>
</dbReference>
<evidence type="ECO:0000256" key="9">
    <source>
        <dbReference type="ARBA" id="ARBA00048173"/>
    </source>
</evidence>
<feature type="compositionally biased region" description="Basic and acidic residues" evidence="10">
    <location>
        <begin position="41"/>
        <end position="67"/>
    </location>
</feature>
<evidence type="ECO:0000256" key="6">
    <source>
        <dbReference type="ARBA" id="ARBA00022918"/>
    </source>
</evidence>
<dbReference type="PRINTS" id="PR00866">
    <property type="entry name" value="RNADNAPOLMS"/>
</dbReference>
<comment type="similarity">
    <text evidence="8">Belongs to the bacterial reverse transcriptase family.</text>
</comment>
<reference evidence="12 13" key="1">
    <citation type="submission" date="2018-08" db="EMBL/GenBank/DDBJ databases">
        <title>Recombination of ecologically and evolutionarily significant loci maintains genetic cohesion in the Pseudomonas syringae species complex.</title>
        <authorList>
            <person name="Dillon M."/>
            <person name="Thakur S."/>
            <person name="Almeida R.N.D."/>
            <person name="Weir B.S."/>
            <person name="Guttman D.S."/>
        </authorList>
    </citation>
    <scope>NUCLEOTIDE SEQUENCE [LARGE SCALE GENOMIC DNA]</scope>
    <source>
        <strain evidence="12 13">ICMP 19074</strain>
    </source>
</reference>
<evidence type="ECO:0000259" key="11">
    <source>
        <dbReference type="PROSITE" id="PS50878"/>
    </source>
</evidence>
<evidence type="ECO:0000256" key="5">
    <source>
        <dbReference type="ARBA" id="ARBA00022842"/>
    </source>
</evidence>
<keyword evidence="2" id="KW-0808">Transferase</keyword>
<dbReference type="PROSITE" id="PS50878">
    <property type="entry name" value="RT_POL"/>
    <property type="match status" value="1"/>
</dbReference>
<sequence length="482" mass="53621">MSRSEKSAAVIVAALQRRTKREEVRFDMTIQQAMHQMPGKPGRDAIAEGEAPRKASSDEAGCPRHDSTPTGSGLLQAALTRDNLQLAFKQVRANKGAAGVDGLGIAETAEHLKTAWPGIRAQLLAGTYRPDPVRRVLIPKPGGGERKLGIPTVTDRLIQQALLQVLQPLLDPDFSNHSYGFRPERSAHQAVLAAQQYIHSGRQIVVDVDLEQFFDCVEHDVLIARLGRKVKDRDVLRLIRAYLNSGALIEGMVMTSTRGTPQGGPLSPLLANVVLDEVDKELERRGHCFVRYADDANVYVRSPKAGQRVMALLRRLYGRLGLRVNESKSAVASAFGRKFLGFSFWQSPKGEVKRRVALKALQVFKHRIRGLTPRSGGRSLPQVVENLRPYLLGWKAYFGLSQAPGLWKSLDGWIRRRLRAIQLKQWKTGKTTYRELRKLGANSDLAAAIASDSHRIWHNSAGLIHSVLTVAWFDRLGLPRLY</sequence>
<evidence type="ECO:0000256" key="4">
    <source>
        <dbReference type="ARBA" id="ARBA00022723"/>
    </source>
</evidence>
<dbReference type="GO" id="GO:0051607">
    <property type="term" value="P:defense response to virus"/>
    <property type="evidence" value="ECO:0007669"/>
    <property type="project" value="UniProtKB-KW"/>
</dbReference>
<dbReference type="InterPro" id="IPR051083">
    <property type="entry name" value="GrpII_Intron_Splice-Mob/Def"/>
</dbReference>
<dbReference type="InterPro" id="IPR013597">
    <property type="entry name" value="Mat_intron_G2"/>
</dbReference>
<dbReference type="InterPro" id="IPR030931">
    <property type="entry name" value="Group_II_RT_mat"/>
</dbReference>
<evidence type="ECO:0000256" key="7">
    <source>
        <dbReference type="ARBA" id="ARBA00023118"/>
    </source>
</evidence>
<dbReference type="GO" id="GO:0003964">
    <property type="term" value="F:RNA-directed DNA polymerase activity"/>
    <property type="evidence" value="ECO:0007669"/>
    <property type="project" value="UniProtKB-KW"/>
</dbReference>
<keyword evidence="7" id="KW-0051">Antiviral defense</keyword>
<keyword evidence="3" id="KW-0548">Nucleotidyltransferase</keyword>
<keyword evidence="5" id="KW-0460">Magnesium</keyword>
<proteinExistence type="inferred from homology"/>
<evidence type="ECO:0000256" key="8">
    <source>
        <dbReference type="ARBA" id="ARBA00034120"/>
    </source>
</evidence>
<evidence type="ECO:0000256" key="1">
    <source>
        <dbReference type="ARBA" id="ARBA00012493"/>
    </source>
</evidence>
<comment type="caution">
    <text evidence="12">The sequence shown here is derived from an EMBL/GenBank/DDBJ whole genome shotgun (WGS) entry which is preliminary data.</text>
</comment>
<dbReference type="Gene3D" id="3.30.70.270">
    <property type="match status" value="1"/>
</dbReference>
<name>A0A3M4LC27_PSESF</name>
<evidence type="ECO:0000313" key="12">
    <source>
        <dbReference type="EMBL" id="RMQ39038.1"/>
    </source>
</evidence>
<dbReference type="AlphaFoldDB" id="A0A3M4LC27"/>
<dbReference type="GO" id="GO:0003723">
    <property type="term" value="F:RNA binding"/>
    <property type="evidence" value="ECO:0007669"/>
    <property type="project" value="InterPro"/>
</dbReference>
<dbReference type="GO" id="GO:0046872">
    <property type="term" value="F:metal ion binding"/>
    <property type="evidence" value="ECO:0007669"/>
    <property type="project" value="UniProtKB-KW"/>
</dbReference>
<dbReference type="Pfam" id="PF08388">
    <property type="entry name" value="GIIM"/>
    <property type="match status" value="1"/>
</dbReference>
<dbReference type="InterPro" id="IPR043502">
    <property type="entry name" value="DNA/RNA_pol_sf"/>
</dbReference>
<protein>
    <recommendedName>
        <fullName evidence="1">RNA-directed DNA polymerase</fullName>
        <ecNumber evidence="1">2.7.7.49</ecNumber>
    </recommendedName>
</protein>
<dbReference type="InterPro" id="IPR000477">
    <property type="entry name" value="RT_dom"/>
</dbReference>
<feature type="domain" description="Reverse transcriptase" evidence="11">
    <location>
        <begin position="119"/>
        <end position="344"/>
    </location>
</feature>
<accession>A0A3M4LC27</accession>
<evidence type="ECO:0000256" key="10">
    <source>
        <dbReference type="SAM" id="MobiDB-lite"/>
    </source>
</evidence>
<dbReference type="EC" id="2.7.7.49" evidence="1"/>
<comment type="catalytic activity">
    <reaction evidence="9">
        <text>DNA(n) + a 2'-deoxyribonucleoside 5'-triphosphate = DNA(n+1) + diphosphate</text>
        <dbReference type="Rhea" id="RHEA:22508"/>
        <dbReference type="Rhea" id="RHEA-COMP:17339"/>
        <dbReference type="Rhea" id="RHEA-COMP:17340"/>
        <dbReference type="ChEBI" id="CHEBI:33019"/>
        <dbReference type="ChEBI" id="CHEBI:61560"/>
        <dbReference type="ChEBI" id="CHEBI:173112"/>
        <dbReference type="EC" id="2.7.7.49"/>
    </reaction>
</comment>
<feature type="region of interest" description="Disordered" evidence="10">
    <location>
        <begin position="34"/>
        <end position="73"/>
    </location>
</feature>
<evidence type="ECO:0000256" key="2">
    <source>
        <dbReference type="ARBA" id="ARBA00022679"/>
    </source>
</evidence>
<dbReference type="SUPFAM" id="SSF56672">
    <property type="entry name" value="DNA/RNA polymerases"/>
    <property type="match status" value="1"/>
</dbReference>
<gene>
    <name evidence="12" type="ORF">ALQ07_02397</name>
</gene>
<dbReference type="InterPro" id="IPR043128">
    <property type="entry name" value="Rev_trsase/Diguanyl_cyclase"/>
</dbReference>
<evidence type="ECO:0000313" key="13">
    <source>
        <dbReference type="Proteomes" id="UP000273140"/>
    </source>
</evidence>
<dbReference type="CDD" id="cd01651">
    <property type="entry name" value="RT_G2_intron"/>
    <property type="match status" value="1"/>
</dbReference>
<evidence type="ECO:0000256" key="3">
    <source>
        <dbReference type="ARBA" id="ARBA00022695"/>
    </source>
</evidence>
<dbReference type="EMBL" id="RBRB01000008">
    <property type="protein sequence ID" value="RMQ39038.1"/>
    <property type="molecule type" value="Genomic_DNA"/>
</dbReference>
<dbReference type="Proteomes" id="UP000273140">
    <property type="component" value="Unassembled WGS sequence"/>
</dbReference>